<accession>A0AAV7SMI9</accession>
<proteinExistence type="predicted"/>
<dbReference type="Proteomes" id="UP001066276">
    <property type="component" value="Chromosome 4_2"/>
</dbReference>
<organism evidence="2 3">
    <name type="scientific">Pleurodeles waltl</name>
    <name type="common">Iberian ribbed newt</name>
    <dbReference type="NCBI Taxonomy" id="8319"/>
    <lineage>
        <taxon>Eukaryota</taxon>
        <taxon>Metazoa</taxon>
        <taxon>Chordata</taxon>
        <taxon>Craniata</taxon>
        <taxon>Vertebrata</taxon>
        <taxon>Euteleostomi</taxon>
        <taxon>Amphibia</taxon>
        <taxon>Batrachia</taxon>
        <taxon>Caudata</taxon>
        <taxon>Salamandroidea</taxon>
        <taxon>Salamandridae</taxon>
        <taxon>Pleurodelinae</taxon>
        <taxon>Pleurodeles</taxon>
    </lineage>
</organism>
<gene>
    <name evidence="2" type="ORF">NDU88_005647</name>
</gene>
<feature type="region of interest" description="Disordered" evidence="1">
    <location>
        <begin position="57"/>
        <end position="80"/>
    </location>
</feature>
<protein>
    <recommendedName>
        <fullName evidence="4">Reverse transcriptase domain-containing protein</fullName>
    </recommendedName>
</protein>
<dbReference type="AlphaFoldDB" id="A0AAV7SMI9"/>
<evidence type="ECO:0000313" key="3">
    <source>
        <dbReference type="Proteomes" id="UP001066276"/>
    </source>
</evidence>
<evidence type="ECO:0008006" key="4">
    <source>
        <dbReference type="Google" id="ProtNLM"/>
    </source>
</evidence>
<evidence type="ECO:0000256" key="1">
    <source>
        <dbReference type="SAM" id="MobiDB-lite"/>
    </source>
</evidence>
<comment type="caution">
    <text evidence="2">The sequence shown here is derived from an EMBL/GenBank/DDBJ whole genome shotgun (WGS) entry which is preliminary data.</text>
</comment>
<reference evidence="2" key="1">
    <citation type="journal article" date="2022" name="bioRxiv">
        <title>Sequencing and chromosome-scale assembly of the giantPleurodeles waltlgenome.</title>
        <authorList>
            <person name="Brown T."/>
            <person name="Elewa A."/>
            <person name="Iarovenko S."/>
            <person name="Subramanian E."/>
            <person name="Araus A.J."/>
            <person name="Petzold A."/>
            <person name="Susuki M."/>
            <person name="Suzuki K.-i.T."/>
            <person name="Hayashi T."/>
            <person name="Toyoda A."/>
            <person name="Oliveira C."/>
            <person name="Osipova E."/>
            <person name="Leigh N.D."/>
            <person name="Simon A."/>
            <person name="Yun M.H."/>
        </authorList>
    </citation>
    <scope>NUCLEOTIDE SEQUENCE</scope>
    <source>
        <strain evidence="2">20211129_DDA</strain>
        <tissue evidence="2">Liver</tissue>
    </source>
</reference>
<sequence length="105" mass="11543">MVSLYADNALVYLPQPDLSVVILSNIMTEFGELFGLRLNKKKLALFPLRSHLSGLPPEQAAERRYPLDHGSSTIPRDSGRAGGEQACYVLNMGQVLKALNPTITF</sequence>
<evidence type="ECO:0000313" key="2">
    <source>
        <dbReference type="EMBL" id="KAJ1165219.1"/>
    </source>
</evidence>
<keyword evidence="3" id="KW-1185">Reference proteome</keyword>
<name>A0AAV7SMI9_PLEWA</name>
<dbReference type="EMBL" id="JANPWB010000008">
    <property type="protein sequence ID" value="KAJ1165219.1"/>
    <property type="molecule type" value="Genomic_DNA"/>
</dbReference>